<evidence type="ECO:0000256" key="5">
    <source>
        <dbReference type="SAM" id="MobiDB-lite"/>
    </source>
</evidence>
<dbReference type="Proteomes" id="UP000800096">
    <property type="component" value="Unassembled WGS sequence"/>
</dbReference>
<sequence>MDRDHSPPTMDTHREDHTAHDAQPLAPWLPIPSRAISAVEHPCIVKNIDKGISSLGGPVKLSKGLRSKLDSAADGDNDEELKQLISVSLRPDDPFAKRLLSGAVTTNNLLLKVTVPKRTGRKRRRGSSGPFLSDQMQPHGTTTHVDARTIFRSLQDNASAYQASLAGVIDETHRFRTMPDLQCAATHNDTMVNLRDHILPRKYSEIKNYKLNMTPGADLTKSVGPSAEFMQMPIAFNYRFQQNTYVKYTDQGVVNLQKSLAYNSYTIIKPTDDSVPTGPKSNLPPISTLTPYLQTLIAQIRAELDKRPIITRHLLYNKLGWDRRTRLRQAAIYCGFFFESGPWREALVRWGVDPRTDPMYRKYQTVSFMSYQKSARAKHGKTFDDHVAKLSQMSAKELETQHIFDGKTVSDTGSLFQFCDLTDPLIAKILATTDIRTSCAPTFQGWYHVGTWAKVTVILKDKMNTLIAGGTPDDETYARIMSWPELWDDEEVAATYKAEIDDRQLRQDKKKEHEVMHRVRWAARNPRYAFEKMEATDEQRAASTDEEDGEDMGEGEIPEDMTEVPDTAAAILNEGDKEADDQEDDNDEEEDDIDTQRYGEDAADEMDSEDDDDGSDVPVMSVRGASEGPAPFGGLYRV</sequence>
<dbReference type="Pfam" id="PF17682">
    <property type="entry name" value="Tau95_N"/>
    <property type="match status" value="1"/>
</dbReference>
<keyword evidence="9" id="KW-1185">Reference proteome</keyword>
<keyword evidence="4" id="KW-0539">Nucleus</keyword>
<dbReference type="Gene3D" id="3.30.200.160">
    <property type="entry name" value="TFIIIC, subcomplex tauA, subunit Sfc1, barrel domain"/>
    <property type="match status" value="1"/>
</dbReference>
<feature type="compositionally biased region" description="Basic and acidic residues" evidence="5">
    <location>
        <begin position="530"/>
        <end position="540"/>
    </location>
</feature>
<evidence type="ECO:0000313" key="9">
    <source>
        <dbReference type="Proteomes" id="UP000800096"/>
    </source>
</evidence>
<feature type="compositionally biased region" description="Acidic residues" evidence="5">
    <location>
        <begin position="544"/>
        <end position="563"/>
    </location>
</feature>
<dbReference type="GO" id="GO:0000127">
    <property type="term" value="C:transcription factor TFIIIC complex"/>
    <property type="evidence" value="ECO:0007669"/>
    <property type="project" value="InterPro"/>
</dbReference>
<evidence type="ECO:0000259" key="6">
    <source>
        <dbReference type="Pfam" id="PF09734"/>
    </source>
</evidence>
<evidence type="ECO:0000256" key="1">
    <source>
        <dbReference type="ARBA" id="ARBA00004123"/>
    </source>
</evidence>
<dbReference type="GO" id="GO:0005634">
    <property type="term" value="C:nucleus"/>
    <property type="evidence" value="ECO:0007669"/>
    <property type="project" value="UniProtKB-SubCell"/>
</dbReference>
<evidence type="ECO:0000256" key="3">
    <source>
        <dbReference type="ARBA" id="ARBA00023163"/>
    </source>
</evidence>
<name>A0A6A5QTG0_AMPQU</name>
<protein>
    <submittedName>
        <fullName evidence="8">RNA polymerase III transcription factor IIIC subunit-domain-containing protein</fullName>
    </submittedName>
</protein>
<reference evidence="8" key="1">
    <citation type="journal article" date="2020" name="Stud. Mycol.">
        <title>101 Dothideomycetes genomes: a test case for predicting lifestyles and emergence of pathogens.</title>
        <authorList>
            <person name="Haridas S."/>
            <person name="Albert R."/>
            <person name="Binder M."/>
            <person name="Bloem J."/>
            <person name="Labutti K."/>
            <person name="Salamov A."/>
            <person name="Andreopoulos B."/>
            <person name="Baker S."/>
            <person name="Barry K."/>
            <person name="Bills G."/>
            <person name="Bluhm B."/>
            <person name="Cannon C."/>
            <person name="Castanera R."/>
            <person name="Culley D."/>
            <person name="Daum C."/>
            <person name="Ezra D."/>
            <person name="Gonzalez J."/>
            <person name="Henrissat B."/>
            <person name="Kuo A."/>
            <person name="Liang C."/>
            <person name="Lipzen A."/>
            <person name="Lutzoni F."/>
            <person name="Magnuson J."/>
            <person name="Mondo S."/>
            <person name="Nolan M."/>
            <person name="Ohm R."/>
            <person name="Pangilinan J."/>
            <person name="Park H.-J."/>
            <person name="Ramirez L."/>
            <person name="Alfaro M."/>
            <person name="Sun H."/>
            <person name="Tritt A."/>
            <person name="Yoshinaga Y."/>
            <person name="Zwiers L.-H."/>
            <person name="Turgeon B."/>
            <person name="Goodwin S."/>
            <person name="Spatafora J."/>
            <person name="Crous P."/>
            <person name="Grigoriev I."/>
        </authorList>
    </citation>
    <scope>NUCLEOTIDE SEQUENCE</scope>
    <source>
        <strain evidence="8">HMLAC05119</strain>
    </source>
</reference>
<dbReference type="GO" id="GO:0001002">
    <property type="term" value="F:RNA polymerase III type 1 promoter sequence-specific DNA binding"/>
    <property type="evidence" value="ECO:0007669"/>
    <property type="project" value="TreeGrafter"/>
</dbReference>
<feature type="region of interest" description="Disordered" evidence="5">
    <location>
        <begin position="530"/>
        <end position="638"/>
    </location>
</feature>
<evidence type="ECO:0000259" key="7">
    <source>
        <dbReference type="Pfam" id="PF17682"/>
    </source>
</evidence>
<feature type="compositionally biased region" description="Acidic residues" evidence="5">
    <location>
        <begin position="577"/>
        <end position="593"/>
    </location>
</feature>
<feature type="domain" description="Transcription factor IIIC subunit 5 HTH" evidence="6">
    <location>
        <begin position="225"/>
        <end position="368"/>
    </location>
</feature>
<feature type="region of interest" description="Disordered" evidence="5">
    <location>
        <begin position="1"/>
        <end position="23"/>
    </location>
</feature>
<keyword evidence="3" id="KW-0804">Transcription</keyword>
<comment type="subcellular location">
    <subcellularLocation>
        <location evidence="1">Nucleus</location>
    </subcellularLocation>
</comment>
<organism evidence="8 9">
    <name type="scientific">Ampelomyces quisqualis</name>
    <name type="common">Powdery mildew agent</name>
    <dbReference type="NCBI Taxonomy" id="50730"/>
    <lineage>
        <taxon>Eukaryota</taxon>
        <taxon>Fungi</taxon>
        <taxon>Dikarya</taxon>
        <taxon>Ascomycota</taxon>
        <taxon>Pezizomycotina</taxon>
        <taxon>Dothideomycetes</taxon>
        <taxon>Pleosporomycetidae</taxon>
        <taxon>Pleosporales</taxon>
        <taxon>Pleosporineae</taxon>
        <taxon>Phaeosphaeriaceae</taxon>
        <taxon>Ampelomyces</taxon>
    </lineage>
</organism>
<feature type="region of interest" description="Disordered" evidence="5">
    <location>
        <begin position="118"/>
        <end position="140"/>
    </location>
</feature>
<feature type="domain" description="Transcription factor IIIC subunit Tfc1/Sfc1 triple barrel" evidence="7">
    <location>
        <begin position="38"/>
        <end position="183"/>
    </location>
</feature>
<evidence type="ECO:0000256" key="4">
    <source>
        <dbReference type="ARBA" id="ARBA00023242"/>
    </source>
</evidence>
<evidence type="ECO:0000313" key="8">
    <source>
        <dbReference type="EMBL" id="KAF1918712.1"/>
    </source>
</evidence>
<dbReference type="InterPro" id="IPR019136">
    <property type="entry name" value="TF_IIIC_su-5_HTH"/>
</dbReference>
<proteinExistence type="predicted"/>
<dbReference type="OrthoDB" id="5598268at2759"/>
<keyword evidence="2" id="KW-0238">DNA-binding</keyword>
<dbReference type="PANTHER" id="PTHR13230">
    <property type="entry name" value="GENERAL TRANSCRIPTION FACTOR IIIC, POLYPEPTIDE 5"/>
    <property type="match status" value="1"/>
</dbReference>
<dbReference type="PANTHER" id="PTHR13230:SF5">
    <property type="entry name" value="GENERAL TRANSCRIPTION FACTOR 3C POLYPEPTIDE 5"/>
    <property type="match status" value="1"/>
</dbReference>
<dbReference type="EMBL" id="ML979133">
    <property type="protein sequence ID" value="KAF1918712.1"/>
    <property type="molecule type" value="Genomic_DNA"/>
</dbReference>
<dbReference type="InterPro" id="IPR041499">
    <property type="entry name" value="Tfc1/Sfc1_N"/>
</dbReference>
<dbReference type="GO" id="GO:0001003">
    <property type="term" value="F:RNA polymerase III type 2 promoter sequence-specific DNA binding"/>
    <property type="evidence" value="ECO:0007669"/>
    <property type="project" value="TreeGrafter"/>
</dbReference>
<dbReference type="GO" id="GO:0006384">
    <property type="term" value="P:transcription initiation at RNA polymerase III promoter"/>
    <property type="evidence" value="ECO:0007669"/>
    <property type="project" value="InterPro"/>
</dbReference>
<gene>
    <name evidence="8" type="ORF">BDU57DRAFT_511436</name>
</gene>
<dbReference type="InterPro" id="IPR040454">
    <property type="entry name" value="TF_IIIC_Tfc1/Sfc1"/>
</dbReference>
<accession>A0A6A5QTG0</accession>
<dbReference type="InterPro" id="IPR042536">
    <property type="entry name" value="TFIIIC_tauA_Sfc1"/>
</dbReference>
<feature type="compositionally biased region" description="Acidic residues" evidence="5">
    <location>
        <begin position="601"/>
        <end position="615"/>
    </location>
</feature>
<dbReference type="Pfam" id="PF09734">
    <property type="entry name" value="Tau95"/>
    <property type="match status" value="1"/>
</dbReference>
<feature type="compositionally biased region" description="Basic and acidic residues" evidence="5">
    <location>
        <begin position="1"/>
        <end position="20"/>
    </location>
</feature>
<dbReference type="AlphaFoldDB" id="A0A6A5QTG0"/>
<evidence type="ECO:0000256" key="2">
    <source>
        <dbReference type="ARBA" id="ARBA00023125"/>
    </source>
</evidence>